<evidence type="ECO:0000259" key="5">
    <source>
        <dbReference type="PROSITE" id="PS50923"/>
    </source>
</evidence>
<proteinExistence type="predicted"/>
<keyword evidence="7" id="KW-1185">Reference proteome</keyword>
<dbReference type="OrthoDB" id="431034at2759"/>
<evidence type="ECO:0000313" key="7">
    <source>
        <dbReference type="Proteomes" id="UP000829720"/>
    </source>
</evidence>
<keyword evidence="1" id="KW-0732">Signal</keyword>
<organism evidence="6 7">
    <name type="scientific">Albula goreensis</name>
    <dbReference type="NCBI Taxonomy" id="1534307"/>
    <lineage>
        <taxon>Eukaryota</taxon>
        <taxon>Metazoa</taxon>
        <taxon>Chordata</taxon>
        <taxon>Craniata</taxon>
        <taxon>Vertebrata</taxon>
        <taxon>Euteleostomi</taxon>
        <taxon>Actinopterygii</taxon>
        <taxon>Neopterygii</taxon>
        <taxon>Teleostei</taxon>
        <taxon>Albuliformes</taxon>
        <taxon>Albulidae</taxon>
        <taxon>Albula</taxon>
    </lineage>
</organism>
<dbReference type="CDD" id="cd00033">
    <property type="entry name" value="CCP"/>
    <property type="match status" value="1"/>
</dbReference>
<reference evidence="6" key="1">
    <citation type="submission" date="2021-01" db="EMBL/GenBank/DDBJ databases">
        <authorList>
            <person name="Zahm M."/>
            <person name="Roques C."/>
            <person name="Cabau C."/>
            <person name="Klopp C."/>
            <person name="Donnadieu C."/>
            <person name="Jouanno E."/>
            <person name="Lampietro C."/>
            <person name="Louis A."/>
            <person name="Herpin A."/>
            <person name="Echchiki A."/>
            <person name="Berthelot C."/>
            <person name="Parey E."/>
            <person name="Roest-Crollius H."/>
            <person name="Braasch I."/>
            <person name="Postlethwait J."/>
            <person name="Bobe J."/>
            <person name="Montfort J."/>
            <person name="Bouchez O."/>
            <person name="Begum T."/>
            <person name="Mejri S."/>
            <person name="Adams A."/>
            <person name="Chen W.-J."/>
            <person name="Guiguen Y."/>
        </authorList>
    </citation>
    <scope>NUCLEOTIDE SEQUENCE</scope>
    <source>
        <tissue evidence="6">Blood</tissue>
    </source>
</reference>
<dbReference type="PANTHER" id="PTHR45656">
    <property type="entry name" value="PROTEIN CBR-CLEC-78"/>
    <property type="match status" value="1"/>
</dbReference>
<accession>A0A8T3CPJ9</accession>
<dbReference type="InterPro" id="IPR051277">
    <property type="entry name" value="SEZ6_CSMD_C4BPB_Regulators"/>
</dbReference>
<evidence type="ECO:0000256" key="2">
    <source>
        <dbReference type="ARBA" id="ARBA00022737"/>
    </source>
</evidence>
<dbReference type="EMBL" id="JAERUA010000020">
    <property type="protein sequence ID" value="KAI1885700.1"/>
    <property type="molecule type" value="Genomic_DNA"/>
</dbReference>
<sequence length="99" mass="10729">MAKLQSSSCGNPGVPPKGILYGTTFQVGDKIRYSCVTGYVLDGHPQLTCVTNMGNTAVWDFPIPICRGESPGPSLIPSHQQHLQPDTHTGILKYNRYGL</sequence>
<dbReference type="PANTHER" id="PTHR45656:SF4">
    <property type="entry name" value="PROTEIN CBR-CLEC-78"/>
    <property type="match status" value="1"/>
</dbReference>
<dbReference type="SUPFAM" id="SSF57535">
    <property type="entry name" value="Complement control module/SCR domain"/>
    <property type="match status" value="1"/>
</dbReference>
<evidence type="ECO:0000256" key="1">
    <source>
        <dbReference type="ARBA" id="ARBA00022729"/>
    </source>
</evidence>
<protein>
    <recommendedName>
        <fullName evidence="5">Sushi domain-containing protein</fullName>
    </recommendedName>
</protein>
<keyword evidence="4" id="KW-0768">Sushi</keyword>
<dbReference type="PROSITE" id="PS50923">
    <property type="entry name" value="SUSHI"/>
    <property type="match status" value="1"/>
</dbReference>
<comment type="caution">
    <text evidence="6">The sequence shown here is derived from an EMBL/GenBank/DDBJ whole genome shotgun (WGS) entry which is preliminary data.</text>
</comment>
<dbReference type="InterPro" id="IPR035976">
    <property type="entry name" value="Sushi/SCR/CCP_sf"/>
</dbReference>
<dbReference type="Proteomes" id="UP000829720">
    <property type="component" value="Unassembled WGS sequence"/>
</dbReference>
<dbReference type="InterPro" id="IPR000436">
    <property type="entry name" value="Sushi_SCR_CCP_dom"/>
</dbReference>
<feature type="domain" description="Sushi" evidence="5">
    <location>
        <begin position="7"/>
        <end position="68"/>
    </location>
</feature>
<dbReference type="AlphaFoldDB" id="A0A8T3CPJ9"/>
<evidence type="ECO:0000256" key="4">
    <source>
        <dbReference type="PROSITE-ProRule" id="PRU00302"/>
    </source>
</evidence>
<name>A0A8T3CPJ9_9TELE</name>
<evidence type="ECO:0000313" key="6">
    <source>
        <dbReference type="EMBL" id="KAI1885700.1"/>
    </source>
</evidence>
<keyword evidence="3" id="KW-1015">Disulfide bond</keyword>
<gene>
    <name evidence="6" type="ORF">AGOR_G00206510</name>
</gene>
<dbReference type="Gene3D" id="2.10.70.10">
    <property type="entry name" value="Complement Module, domain 1"/>
    <property type="match status" value="1"/>
</dbReference>
<keyword evidence="2" id="KW-0677">Repeat</keyword>
<dbReference type="Pfam" id="PF00084">
    <property type="entry name" value="Sushi"/>
    <property type="match status" value="1"/>
</dbReference>
<evidence type="ECO:0000256" key="3">
    <source>
        <dbReference type="ARBA" id="ARBA00023157"/>
    </source>
</evidence>
<dbReference type="SMART" id="SM00032">
    <property type="entry name" value="CCP"/>
    <property type="match status" value="1"/>
</dbReference>
<comment type="caution">
    <text evidence="4">Lacks conserved residue(s) required for the propagation of feature annotation.</text>
</comment>